<dbReference type="InterPro" id="IPR004117">
    <property type="entry name" value="7tm6_olfct_rcpt"/>
</dbReference>
<dbReference type="PANTHER" id="PTHR21137">
    <property type="entry name" value="ODORANT RECEPTOR"/>
    <property type="match status" value="1"/>
</dbReference>
<evidence type="ECO:0000256" key="10">
    <source>
        <dbReference type="SAM" id="Phobius"/>
    </source>
</evidence>
<evidence type="ECO:0000256" key="6">
    <source>
        <dbReference type="ARBA" id="ARBA00022989"/>
    </source>
</evidence>
<keyword evidence="3" id="KW-0716">Sensory transduction</keyword>
<keyword evidence="4 10" id="KW-0812">Transmembrane</keyword>
<name>A0AAV8VJK9_9CUCU</name>
<evidence type="ECO:0000256" key="2">
    <source>
        <dbReference type="ARBA" id="ARBA00022475"/>
    </source>
</evidence>
<feature type="transmembrane region" description="Helical" evidence="10">
    <location>
        <begin position="12"/>
        <end position="30"/>
    </location>
</feature>
<keyword evidence="9" id="KW-0807">Transducer</keyword>
<keyword evidence="12" id="KW-1185">Reference proteome</keyword>
<keyword evidence="6 10" id="KW-1133">Transmembrane helix</keyword>
<evidence type="ECO:0000256" key="9">
    <source>
        <dbReference type="ARBA" id="ARBA00023224"/>
    </source>
</evidence>
<evidence type="ECO:0000256" key="8">
    <source>
        <dbReference type="ARBA" id="ARBA00023170"/>
    </source>
</evidence>
<evidence type="ECO:0000256" key="3">
    <source>
        <dbReference type="ARBA" id="ARBA00022606"/>
    </source>
</evidence>
<dbReference type="GO" id="GO:0007165">
    <property type="term" value="P:signal transduction"/>
    <property type="evidence" value="ECO:0007669"/>
    <property type="project" value="UniProtKB-KW"/>
</dbReference>
<evidence type="ECO:0000256" key="4">
    <source>
        <dbReference type="ARBA" id="ARBA00022692"/>
    </source>
</evidence>
<keyword evidence="2" id="KW-1003">Cell membrane</keyword>
<keyword evidence="8" id="KW-0675">Receptor</keyword>
<keyword evidence="7 10" id="KW-0472">Membrane</keyword>
<accession>A0AAV8VJK9</accession>
<feature type="non-terminal residue" evidence="11">
    <location>
        <position position="286"/>
    </location>
</feature>
<feature type="transmembrane region" description="Helical" evidence="10">
    <location>
        <begin position="173"/>
        <end position="197"/>
    </location>
</feature>
<organism evidence="11 12">
    <name type="scientific">Exocentrus adspersus</name>
    <dbReference type="NCBI Taxonomy" id="1586481"/>
    <lineage>
        <taxon>Eukaryota</taxon>
        <taxon>Metazoa</taxon>
        <taxon>Ecdysozoa</taxon>
        <taxon>Arthropoda</taxon>
        <taxon>Hexapoda</taxon>
        <taxon>Insecta</taxon>
        <taxon>Pterygota</taxon>
        <taxon>Neoptera</taxon>
        <taxon>Endopterygota</taxon>
        <taxon>Coleoptera</taxon>
        <taxon>Polyphaga</taxon>
        <taxon>Cucujiformia</taxon>
        <taxon>Chrysomeloidea</taxon>
        <taxon>Cerambycidae</taxon>
        <taxon>Lamiinae</taxon>
        <taxon>Acanthocinini</taxon>
        <taxon>Exocentrus</taxon>
    </lineage>
</organism>
<sequence>MLNNAKKLSSGVSLALFGMYTCVGLFAHVSSSITMNKRVKGNYFQGNESCYDYTPYYFYIPFNVNTKSGCEAAFVFMDVSLDVFGFILASKYLSHDGLFVTFLNCLKTQIKIVQGAFCTIRERCLKKIGLPVDYEIFQDKINPKLEKVLYGELTHSIQHLNILLKLCLDIENLFTYVILAQTLGSLIIFASCLYVAATVSINSSEFIVVVQYFFCVLVQLSVICFFGNQITIASEEIGLSQYQCDWLSSSSRFKCSMIITMCRTHRPLYLSIGKFSPLTLATLVAV</sequence>
<evidence type="ECO:0000256" key="1">
    <source>
        <dbReference type="ARBA" id="ARBA00004651"/>
    </source>
</evidence>
<dbReference type="GO" id="GO:0005549">
    <property type="term" value="F:odorant binding"/>
    <property type="evidence" value="ECO:0007669"/>
    <property type="project" value="InterPro"/>
</dbReference>
<dbReference type="PANTHER" id="PTHR21137:SF35">
    <property type="entry name" value="ODORANT RECEPTOR 19A-RELATED"/>
    <property type="match status" value="1"/>
</dbReference>
<dbReference type="EMBL" id="JANEYG010000078">
    <property type="protein sequence ID" value="KAJ8914195.1"/>
    <property type="molecule type" value="Genomic_DNA"/>
</dbReference>
<comment type="caution">
    <text evidence="11">The sequence shown here is derived from an EMBL/GenBank/DDBJ whole genome shotgun (WGS) entry which is preliminary data.</text>
</comment>
<keyword evidence="5" id="KW-0552">Olfaction</keyword>
<evidence type="ECO:0000256" key="7">
    <source>
        <dbReference type="ARBA" id="ARBA00023136"/>
    </source>
</evidence>
<evidence type="ECO:0000313" key="11">
    <source>
        <dbReference type="EMBL" id="KAJ8914195.1"/>
    </source>
</evidence>
<gene>
    <name evidence="11" type="ORF">NQ315_015968</name>
</gene>
<evidence type="ECO:0000256" key="5">
    <source>
        <dbReference type="ARBA" id="ARBA00022725"/>
    </source>
</evidence>
<dbReference type="Proteomes" id="UP001159042">
    <property type="component" value="Unassembled WGS sequence"/>
</dbReference>
<reference evidence="11 12" key="1">
    <citation type="journal article" date="2023" name="Insect Mol. Biol.">
        <title>Genome sequencing provides insights into the evolution of gene families encoding plant cell wall-degrading enzymes in longhorned beetles.</title>
        <authorList>
            <person name="Shin N.R."/>
            <person name="Okamura Y."/>
            <person name="Kirsch R."/>
            <person name="Pauchet Y."/>
        </authorList>
    </citation>
    <scope>NUCLEOTIDE SEQUENCE [LARGE SCALE GENOMIC DNA]</scope>
    <source>
        <strain evidence="11">EAD_L_NR</strain>
    </source>
</reference>
<proteinExistence type="predicted"/>
<dbReference type="AlphaFoldDB" id="A0AAV8VJK9"/>
<feature type="transmembrane region" description="Helical" evidence="10">
    <location>
        <begin position="209"/>
        <end position="227"/>
    </location>
</feature>
<protein>
    <submittedName>
        <fullName evidence="11">Uncharacterized protein</fullName>
    </submittedName>
</protein>
<dbReference type="Pfam" id="PF02949">
    <property type="entry name" value="7tm_6"/>
    <property type="match status" value="1"/>
</dbReference>
<evidence type="ECO:0000313" key="12">
    <source>
        <dbReference type="Proteomes" id="UP001159042"/>
    </source>
</evidence>
<comment type="subcellular location">
    <subcellularLocation>
        <location evidence="1">Cell membrane</location>
        <topology evidence="1">Multi-pass membrane protein</topology>
    </subcellularLocation>
</comment>
<dbReference type="GO" id="GO:0004984">
    <property type="term" value="F:olfactory receptor activity"/>
    <property type="evidence" value="ECO:0007669"/>
    <property type="project" value="InterPro"/>
</dbReference>
<dbReference type="GO" id="GO:0005886">
    <property type="term" value="C:plasma membrane"/>
    <property type="evidence" value="ECO:0007669"/>
    <property type="project" value="UniProtKB-SubCell"/>
</dbReference>